<evidence type="ECO:0000259" key="16">
    <source>
        <dbReference type="Pfam" id="PF00593"/>
    </source>
</evidence>
<reference evidence="18 19" key="1">
    <citation type="submission" date="2019-03" db="EMBL/GenBank/DDBJ databases">
        <title>Freshwater and sediment microbial communities from various areas in North America, analyzing microbe dynamics in response to fracking.</title>
        <authorList>
            <person name="Lamendella R."/>
        </authorList>
    </citation>
    <scope>NUCLEOTIDE SEQUENCE [LARGE SCALE GENOMIC DNA]</scope>
    <source>
        <strain evidence="18 19">18_TX</strain>
    </source>
</reference>
<gene>
    <name evidence="18" type="ORF">DEU29_10647</name>
</gene>
<keyword evidence="7" id="KW-0408">Iron</keyword>
<feature type="signal peptide" evidence="15">
    <location>
        <begin position="1"/>
        <end position="20"/>
    </location>
</feature>
<dbReference type="GO" id="GO:0006826">
    <property type="term" value="P:iron ion transport"/>
    <property type="evidence" value="ECO:0007669"/>
    <property type="project" value="UniProtKB-KW"/>
</dbReference>
<evidence type="ECO:0000256" key="14">
    <source>
        <dbReference type="RuleBase" id="RU003357"/>
    </source>
</evidence>
<evidence type="ECO:0000256" key="2">
    <source>
        <dbReference type="ARBA" id="ARBA00022448"/>
    </source>
</evidence>
<feature type="chain" id="PRO_5020573707" evidence="15">
    <location>
        <begin position="21"/>
        <end position="699"/>
    </location>
</feature>
<dbReference type="GO" id="GO:0009279">
    <property type="term" value="C:cell outer membrane"/>
    <property type="evidence" value="ECO:0007669"/>
    <property type="project" value="UniProtKB-SubCell"/>
</dbReference>
<evidence type="ECO:0000313" key="18">
    <source>
        <dbReference type="EMBL" id="TDP37585.1"/>
    </source>
</evidence>
<evidence type="ECO:0000256" key="5">
    <source>
        <dbReference type="ARBA" id="ARBA00022692"/>
    </source>
</evidence>
<evidence type="ECO:0000259" key="17">
    <source>
        <dbReference type="Pfam" id="PF07715"/>
    </source>
</evidence>
<comment type="caution">
    <text evidence="18">The sequence shown here is derived from an EMBL/GenBank/DDBJ whole genome shotgun (WGS) entry which is preliminary data.</text>
</comment>
<dbReference type="PANTHER" id="PTHR32552:SF81">
    <property type="entry name" value="TONB-DEPENDENT OUTER MEMBRANE RECEPTOR"/>
    <property type="match status" value="1"/>
</dbReference>
<evidence type="ECO:0000313" key="19">
    <source>
        <dbReference type="Proteomes" id="UP000295531"/>
    </source>
</evidence>
<dbReference type="Pfam" id="PF07715">
    <property type="entry name" value="Plug"/>
    <property type="match status" value="1"/>
</dbReference>
<dbReference type="Proteomes" id="UP000295531">
    <property type="component" value="Unassembled WGS sequence"/>
</dbReference>
<keyword evidence="8" id="KW-0406">Ion transport</keyword>
<dbReference type="EMBL" id="SNXI01000006">
    <property type="protein sequence ID" value="TDP37585.1"/>
    <property type="molecule type" value="Genomic_DNA"/>
</dbReference>
<protein>
    <submittedName>
        <fullName evidence="18">Outer membrane receptor protein involved in Fe transport</fullName>
    </submittedName>
</protein>
<evidence type="ECO:0000256" key="1">
    <source>
        <dbReference type="ARBA" id="ARBA00004571"/>
    </source>
</evidence>
<dbReference type="SUPFAM" id="SSF56935">
    <property type="entry name" value="Porins"/>
    <property type="match status" value="1"/>
</dbReference>
<dbReference type="PANTHER" id="PTHR32552">
    <property type="entry name" value="FERRICHROME IRON RECEPTOR-RELATED"/>
    <property type="match status" value="1"/>
</dbReference>
<keyword evidence="2 12" id="KW-0813">Transport</keyword>
<organism evidence="18 19">
    <name type="scientific">Idiomarina aquatica</name>
    <dbReference type="NCBI Taxonomy" id="1327752"/>
    <lineage>
        <taxon>Bacteria</taxon>
        <taxon>Pseudomonadati</taxon>
        <taxon>Pseudomonadota</taxon>
        <taxon>Gammaproteobacteria</taxon>
        <taxon>Alteromonadales</taxon>
        <taxon>Idiomarinaceae</taxon>
        <taxon>Idiomarina</taxon>
    </lineage>
</organism>
<feature type="domain" description="TonB-dependent receptor plug" evidence="17">
    <location>
        <begin position="40"/>
        <end position="146"/>
    </location>
</feature>
<name>A0A4R6PIB4_9GAMM</name>
<dbReference type="PROSITE" id="PS01156">
    <property type="entry name" value="TONB_DEPENDENT_REC_2"/>
    <property type="match status" value="1"/>
</dbReference>
<dbReference type="InterPro" id="IPR039426">
    <property type="entry name" value="TonB-dep_rcpt-like"/>
</dbReference>
<evidence type="ECO:0000256" key="13">
    <source>
        <dbReference type="PROSITE-ProRule" id="PRU10144"/>
    </source>
</evidence>
<comment type="subcellular location">
    <subcellularLocation>
        <location evidence="1 12">Cell outer membrane</location>
        <topology evidence="1 12">Multi-pass membrane protein</topology>
    </subcellularLocation>
</comment>
<dbReference type="RefSeq" id="WP_133539436.1">
    <property type="nucleotide sequence ID" value="NZ_SNXI01000006.1"/>
</dbReference>
<evidence type="ECO:0000256" key="11">
    <source>
        <dbReference type="ARBA" id="ARBA00023237"/>
    </source>
</evidence>
<dbReference type="Pfam" id="PF00593">
    <property type="entry name" value="TonB_dep_Rec_b-barrel"/>
    <property type="match status" value="1"/>
</dbReference>
<evidence type="ECO:0000256" key="8">
    <source>
        <dbReference type="ARBA" id="ARBA00023065"/>
    </source>
</evidence>
<keyword evidence="4" id="KW-0410">Iron transport</keyword>
<sequence>MFKRFAILAGAVSLSTLTHAQSPEPLETIEVSADFQQQTLNQTPQSIAIIDSEVIQKLSAQHLQEVLNTVGNINFSGGTSTARFIQIRGIGERSQFVDNVNPSVGLIIDGIDYSGLGGAASLFDIGQVEVFRGPQSGRFGVNSLAGMVVMQSEQPTELLSGKLALGLANYDERRIGLAIGGNLGVLGNARLSVQQFYQDGFTNNVYLNRDDTEQRDELAVRLGVDSQINELWSLQTQLHHIDTDNGYDAFSLENNRETLSDEPGKDDLRSTALRLGAMYHGFDSAQLEIAVSGLTADSLYSFDEDWTYVGIAPGWEYSSFDAYTRQRDDLTLDVRLTSKQSSDLLGLPTKWTLGIYHYQKDQQLSRDYFNWDLGIATIFNSDQQRRHYAVYGELIQQLAKRWSLLSGLRLERYETDYNDSNNVVERPADTMVGGNLSLRYQLATNSYWYTTIARGYKAGGVNGEALGRAKDQQLESIENYLLQRSTFAPEHLWNLESGFKWSSGDGMSGRVSGFYNWRDDVQLKSWINRDQSFVGFLENAASGKNYGLEAEVNYQLMPELEIFANVGWLKTRIDGFVREDGTDISGREQAHAPNYTANIGLQGSLWDNWAWSVQADAKDSFYFSNSHDQRAQSSVQWHAQLSYYWSNWQLKLWGRNLTDEQTDIRGFYFGNDPRDEYVTETYRQYGEPRRVGFTAEYKF</sequence>
<keyword evidence="10 12" id="KW-0472">Membrane</keyword>
<dbReference type="AlphaFoldDB" id="A0A4R6PIB4"/>
<keyword evidence="9 14" id="KW-0798">TonB box</keyword>
<keyword evidence="11 12" id="KW-0998">Cell outer membrane</keyword>
<dbReference type="InterPro" id="IPR000531">
    <property type="entry name" value="Beta-barrel_TonB"/>
</dbReference>
<evidence type="ECO:0000256" key="3">
    <source>
        <dbReference type="ARBA" id="ARBA00022452"/>
    </source>
</evidence>
<evidence type="ECO:0000256" key="4">
    <source>
        <dbReference type="ARBA" id="ARBA00022496"/>
    </source>
</evidence>
<evidence type="ECO:0000256" key="7">
    <source>
        <dbReference type="ARBA" id="ARBA00023004"/>
    </source>
</evidence>
<evidence type="ECO:0000256" key="10">
    <source>
        <dbReference type="ARBA" id="ARBA00023136"/>
    </source>
</evidence>
<dbReference type="InterPro" id="IPR012910">
    <property type="entry name" value="Plug_dom"/>
</dbReference>
<keyword evidence="19" id="KW-1185">Reference proteome</keyword>
<keyword evidence="5 12" id="KW-0812">Transmembrane</keyword>
<comment type="similarity">
    <text evidence="12 14">Belongs to the TonB-dependent receptor family.</text>
</comment>
<evidence type="ECO:0000256" key="6">
    <source>
        <dbReference type="ARBA" id="ARBA00022729"/>
    </source>
</evidence>
<dbReference type="Gene3D" id="2.40.170.20">
    <property type="entry name" value="TonB-dependent receptor, beta-barrel domain"/>
    <property type="match status" value="1"/>
</dbReference>
<evidence type="ECO:0000256" key="15">
    <source>
        <dbReference type="SAM" id="SignalP"/>
    </source>
</evidence>
<accession>A0A4R6PIB4</accession>
<evidence type="ECO:0000256" key="9">
    <source>
        <dbReference type="ARBA" id="ARBA00023077"/>
    </source>
</evidence>
<dbReference type="PROSITE" id="PS52016">
    <property type="entry name" value="TONB_DEPENDENT_REC_3"/>
    <property type="match status" value="1"/>
</dbReference>
<feature type="domain" description="TonB-dependent receptor-like beta-barrel" evidence="16">
    <location>
        <begin position="232"/>
        <end position="657"/>
    </location>
</feature>
<evidence type="ECO:0000256" key="12">
    <source>
        <dbReference type="PROSITE-ProRule" id="PRU01360"/>
    </source>
</evidence>
<dbReference type="InterPro" id="IPR010917">
    <property type="entry name" value="TonB_rcpt_CS"/>
</dbReference>
<keyword evidence="3 12" id="KW-1134">Transmembrane beta strand</keyword>
<dbReference type="OrthoDB" id="127311at2"/>
<feature type="short sequence motif" description="TonB C-terminal box" evidence="13">
    <location>
        <begin position="682"/>
        <end position="699"/>
    </location>
</feature>
<keyword evidence="6 15" id="KW-0732">Signal</keyword>
<keyword evidence="18" id="KW-0675">Receptor</keyword>
<dbReference type="InterPro" id="IPR036942">
    <property type="entry name" value="Beta-barrel_TonB_sf"/>
</dbReference>
<proteinExistence type="inferred from homology"/>